<dbReference type="EMBL" id="LAYJ01000102">
    <property type="protein sequence ID" value="KKI50687.1"/>
    <property type="molecule type" value="Genomic_DNA"/>
</dbReference>
<dbReference type="Proteomes" id="UP000034076">
    <property type="component" value="Unassembled WGS sequence"/>
</dbReference>
<evidence type="ECO:0000313" key="2">
    <source>
        <dbReference type="Proteomes" id="UP000034076"/>
    </source>
</evidence>
<evidence type="ECO:0000313" key="1">
    <source>
        <dbReference type="EMBL" id="KKI50687.1"/>
    </source>
</evidence>
<gene>
    <name evidence="1" type="ORF">CHK_1802</name>
</gene>
<organism evidence="1 2">
    <name type="scientific">Christensenella hongkongensis</name>
    <dbReference type="NCBI Taxonomy" id="270498"/>
    <lineage>
        <taxon>Bacteria</taxon>
        <taxon>Bacillati</taxon>
        <taxon>Bacillota</taxon>
        <taxon>Clostridia</taxon>
        <taxon>Christensenellales</taxon>
        <taxon>Christensenellaceae</taxon>
        <taxon>Christensenella</taxon>
    </lineage>
</organism>
<dbReference type="OrthoDB" id="2053977at2"/>
<comment type="caution">
    <text evidence="1">The sequence shown here is derived from an EMBL/GenBank/DDBJ whole genome shotgun (WGS) entry which is preliminary data.</text>
</comment>
<keyword evidence="2" id="KW-1185">Reference proteome</keyword>
<proteinExistence type="predicted"/>
<reference evidence="1 2" key="1">
    <citation type="submission" date="2015-04" db="EMBL/GenBank/DDBJ databases">
        <title>Draft genome sequence of bacteremic isolate Catabacter hongkongensis type strain HKU16T.</title>
        <authorList>
            <person name="Lau S.K."/>
            <person name="Teng J.L."/>
            <person name="Huang Y."/>
            <person name="Curreem S.O."/>
            <person name="Tsui S.K."/>
            <person name="Woo P.C."/>
        </authorList>
    </citation>
    <scope>NUCLEOTIDE SEQUENCE [LARGE SCALE GENOMIC DNA]</scope>
    <source>
        <strain evidence="1 2">HKU16</strain>
    </source>
</reference>
<dbReference type="STRING" id="270498.CHK_1802"/>
<dbReference type="AlphaFoldDB" id="A0A0M2NJS2"/>
<protein>
    <submittedName>
        <fullName evidence="1">Uncharacterized protein</fullName>
    </submittedName>
</protein>
<accession>A0A0M2NJS2</accession>
<dbReference type="RefSeq" id="WP_046443668.1">
    <property type="nucleotide sequence ID" value="NZ_JAXDTA010000141.1"/>
</dbReference>
<name>A0A0M2NJS2_9FIRM</name>
<sequence length="133" mass="14974">MSGWKAGAIKSFFRVVINSDIPGRLRIKIKNFRLIPETGVNASLPYISKAFGILPGVKSARLNPKVGSLLIIYDPLKVNTKKILEWINIMIETGVKYAPVIARSGIREPARIEAFLIERLTRRVPDMEKTEEL</sequence>